<comment type="caution">
    <text evidence="1">The sequence shown here is derived from an EMBL/GenBank/DDBJ whole genome shotgun (WGS) entry which is preliminary data.</text>
</comment>
<keyword evidence="2" id="KW-1185">Reference proteome</keyword>
<name>A0A0R2JKV7_9LACO</name>
<reference evidence="1 2" key="1">
    <citation type="journal article" date="2015" name="Genome Announc.">
        <title>Expanding the biotechnology potential of lactobacilli through comparative genomics of 213 strains and associated genera.</title>
        <authorList>
            <person name="Sun Z."/>
            <person name="Harris H.M."/>
            <person name="McCann A."/>
            <person name="Guo C."/>
            <person name="Argimon S."/>
            <person name="Zhang W."/>
            <person name="Yang X."/>
            <person name="Jeffery I.B."/>
            <person name="Cooney J.C."/>
            <person name="Kagawa T.F."/>
            <person name="Liu W."/>
            <person name="Song Y."/>
            <person name="Salvetti E."/>
            <person name="Wrobel A."/>
            <person name="Rasinkangas P."/>
            <person name="Parkhill J."/>
            <person name="Rea M.C."/>
            <person name="O'Sullivan O."/>
            <person name="Ritari J."/>
            <person name="Douillard F.P."/>
            <person name="Paul Ross R."/>
            <person name="Yang R."/>
            <person name="Briner A.E."/>
            <person name="Felis G.E."/>
            <person name="de Vos W.M."/>
            <person name="Barrangou R."/>
            <person name="Klaenhammer T.R."/>
            <person name="Caufield P.W."/>
            <person name="Cui Y."/>
            <person name="Zhang H."/>
            <person name="O'Toole P.W."/>
        </authorList>
    </citation>
    <scope>NUCLEOTIDE SEQUENCE [LARGE SCALE GENOMIC DNA]</scope>
    <source>
        <strain evidence="1 2">DSM 20593</strain>
    </source>
</reference>
<dbReference type="EMBL" id="JQBP01000007">
    <property type="protein sequence ID" value="KRN74676.1"/>
    <property type="molecule type" value="Genomic_DNA"/>
</dbReference>
<gene>
    <name evidence="1" type="ORF">IV73_GL001182</name>
</gene>
<sequence>MAIKRPKQANETNAKNLAFLIILVVVLMNEHITLSRELNINANNFPPWTLIFLYKYNFLND</sequence>
<evidence type="ECO:0000313" key="2">
    <source>
        <dbReference type="Proteomes" id="UP000051655"/>
    </source>
</evidence>
<proteinExistence type="predicted"/>
<dbReference type="Proteomes" id="UP000051655">
    <property type="component" value="Unassembled WGS sequence"/>
</dbReference>
<protein>
    <submittedName>
        <fullName evidence="1">Uncharacterized protein</fullName>
    </submittedName>
</protein>
<accession>A0A0R2JKV7</accession>
<evidence type="ECO:0000313" key="1">
    <source>
        <dbReference type="EMBL" id="KRN74676.1"/>
    </source>
</evidence>
<organism evidence="1 2">
    <name type="scientific">Weissella kandleri</name>
    <dbReference type="NCBI Taxonomy" id="1616"/>
    <lineage>
        <taxon>Bacteria</taxon>
        <taxon>Bacillati</taxon>
        <taxon>Bacillota</taxon>
        <taxon>Bacilli</taxon>
        <taxon>Lactobacillales</taxon>
        <taxon>Lactobacillaceae</taxon>
        <taxon>Weissella</taxon>
    </lineage>
</organism>
<dbReference type="PATRIC" id="fig|1616.3.peg.1215"/>
<dbReference type="AlphaFoldDB" id="A0A0R2JKV7"/>